<reference evidence="1 2" key="1">
    <citation type="submission" date="2023-07" db="EMBL/GenBank/DDBJ databases">
        <title>Sorghum-associated microbial communities from plants grown in Nebraska, USA.</title>
        <authorList>
            <person name="Schachtman D."/>
        </authorList>
    </citation>
    <scope>NUCLEOTIDE SEQUENCE [LARGE SCALE GENOMIC DNA]</scope>
    <source>
        <strain evidence="1 2">DS1607</strain>
    </source>
</reference>
<evidence type="ECO:0000313" key="2">
    <source>
        <dbReference type="Proteomes" id="UP001226867"/>
    </source>
</evidence>
<comment type="caution">
    <text evidence="1">The sequence shown here is derived from an EMBL/GenBank/DDBJ whole genome shotgun (WGS) entry which is preliminary data.</text>
</comment>
<dbReference type="RefSeq" id="WP_307692348.1">
    <property type="nucleotide sequence ID" value="NZ_JAUSRO010000020.1"/>
</dbReference>
<protein>
    <submittedName>
        <fullName evidence="1">Uncharacterized protein</fullName>
    </submittedName>
</protein>
<accession>A0ABT9SGS2</accession>
<sequence>MNHCDIPIYLAMCKFWREVPPAAVQLRRIASYLGLKVESPTGATVQTSAPATVSTFDEVVVAASQAGVPVFPGKPNDPMLDLIGDVTAVH</sequence>
<keyword evidence="2" id="KW-1185">Reference proteome</keyword>
<dbReference type="Proteomes" id="UP001226867">
    <property type="component" value="Unassembled WGS sequence"/>
</dbReference>
<gene>
    <name evidence="1" type="ORF">J2W36_004889</name>
</gene>
<name>A0ABT9SGS2_9BURK</name>
<dbReference type="EMBL" id="JAUSRO010000020">
    <property type="protein sequence ID" value="MDP9902612.1"/>
    <property type="molecule type" value="Genomic_DNA"/>
</dbReference>
<proteinExistence type="predicted"/>
<organism evidence="1 2">
    <name type="scientific">Variovorax ginsengisoli</name>
    <dbReference type="NCBI Taxonomy" id="363844"/>
    <lineage>
        <taxon>Bacteria</taxon>
        <taxon>Pseudomonadati</taxon>
        <taxon>Pseudomonadota</taxon>
        <taxon>Betaproteobacteria</taxon>
        <taxon>Burkholderiales</taxon>
        <taxon>Comamonadaceae</taxon>
        <taxon>Variovorax</taxon>
    </lineage>
</organism>
<evidence type="ECO:0000313" key="1">
    <source>
        <dbReference type="EMBL" id="MDP9902612.1"/>
    </source>
</evidence>